<feature type="transmembrane region" description="Helical" evidence="10">
    <location>
        <begin position="426"/>
        <end position="444"/>
    </location>
</feature>
<dbReference type="Proteomes" id="UP000053097">
    <property type="component" value="Unassembled WGS sequence"/>
</dbReference>
<evidence type="ECO:0000256" key="4">
    <source>
        <dbReference type="ARBA" id="ARBA00022692"/>
    </source>
</evidence>
<dbReference type="InterPro" id="IPR036291">
    <property type="entry name" value="NAD(P)-bd_dom_sf"/>
</dbReference>
<evidence type="ECO:0000256" key="9">
    <source>
        <dbReference type="ARBA" id="ARBA00052530"/>
    </source>
</evidence>
<evidence type="ECO:0000256" key="2">
    <source>
        <dbReference type="ARBA" id="ARBA00005928"/>
    </source>
</evidence>
<dbReference type="EMBL" id="KK107152">
    <property type="protein sequence ID" value="EZA57010.1"/>
    <property type="molecule type" value="Genomic_DNA"/>
</dbReference>
<dbReference type="Pfam" id="PF03015">
    <property type="entry name" value="Sterile"/>
    <property type="match status" value="1"/>
</dbReference>
<comment type="function">
    <text evidence="10">Catalyzes the reduction of fatty acyl-CoA to fatty alcohols.</text>
</comment>
<keyword evidence="5 10" id="KW-0521">NADP</keyword>
<keyword evidence="3 10" id="KW-0444">Lipid biosynthesis</keyword>
<dbReference type="OrthoDB" id="7543084at2759"/>
<feature type="transmembrane region" description="Helical" evidence="10">
    <location>
        <begin position="311"/>
        <end position="333"/>
    </location>
</feature>
<dbReference type="InterPro" id="IPR013120">
    <property type="entry name" value="FAR_NAD-bd"/>
</dbReference>
<gene>
    <name evidence="13" type="ORF">X777_01616</name>
</gene>
<feature type="domain" description="Fatty acyl-CoA reductase C-terminal" evidence="11">
    <location>
        <begin position="318"/>
        <end position="410"/>
    </location>
</feature>
<dbReference type="InterPro" id="IPR026055">
    <property type="entry name" value="FAR"/>
</dbReference>
<dbReference type="Pfam" id="PF07993">
    <property type="entry name" value="NAD_binding_4"/>
    <property type="match status" value="2"/>
</dbReference>
<evidence type="ECO:0000256" key="8">
    <source>
        <dbReference type="ARBA" id="ARBA00023136"/>
    </source>
</evidence>
<dbReference type="Gene3D" id="3.40.50.720">
    <property type="entry name" value="NAD(P)-binding Rossmann-like Domain"/>
    <property type="match status" value="2"/>
</dbReference>
<feature type="domain" description="Thioester reductase (TE)" evidence="12">
    <location>
        <begin position="567"/>
        <end position="837"/>
    </location>
</feature>
<evidence type="ECO:0000259" key="12">
    <source>
        <dbReference type="Pfam" id="PF07993"/>
    </source>
</evidence>
<sequence>MLMRPKKGLDVNERLKKMLENKLFDHLRSEQPSSFDKLIPIIGDVSAEGLGLQLIDRQTLIEKVSVVINVAASVRFDENLKSAIFNNTRSTRDVCILAQDMKKLVALIHISSTYTQTDKVVVNEELYPYDVDWKQMIKIAETVDDDILNTFTAKCLGSFPNTYIFSKRLAEDIISDYSKSLPCAIVRPSIVISTADEPVKGWIDNFNGPVGSFVGGGKGILRVLYMDPLVDSDYMPVDVFIKTVIILTWKRGIKSITEDNTVHVYNCSSYNVINITGIELIQMGFEITKDIPLEGIIWTPRTTVTTNYLKYYTLVILLHILPALVIDAILKLLHKRPMLLKLQRKVFITNNALSYFLLHTWHFRNEKLVQLFDDLSIDNWKDFGYDYGSIVSHRFFVNSLIGAKIFLLNEDMNLDAAKLHRKRMDWLDRIVRILFVFIILWILYLRENILKTNIDIVLRYPHQVPYFWHRENERNSIRQCELKRYFCCAIVGLIRRLIKLYQSRVTPSLCKIISSGVGRYGNCACSSSGFARTICAPGFFCLPFLSSFVDTTNMFIPDFYVGRNIFITGANGYLGKALIEKLLRSCPKVGKIYMLMRPKKGLDVNERLKKIVENKLFDTLRNEQPSCFDKLIPIVGDIHAENLGLRPIDRQILIEKVTIIVNIAANVRFDITLKNAILSNTRSARDICILAQNMKNLAALVHISSTFTQTDKPVVNEELYPYGVDWKKMIKVAESVDDDILTTFTAKCVGSFPNTYVFSKRLAEEVINDYSKSLPCVMIRPSIVLPTMDEPVKGWIDNFNGPMTLYMAGGKGIVQVTYCNSDNDCQYVPVDVFVKAVIIVTCIRGTKSVIEDDTFHIYNCSDLTHVSIKKFADISARLLEQIPFEKMIWMPSNSTTSNYLKYYILIILLHIMPALFIDGILKLLNINPM</sequence>
<dbReference type="GO" id="GO:0102965">
    <property type="term" value="F:alcohol-forming long-chain fatty acyl-CoA reductase activity"/>
    <property type="evidence" value="ECO:0007669"/>
    <property type="project" value="UniProtKB-EC"/>
</dbReference>
<dbReference type="CDD" id="cd05236">
    <property type="entry name" value="FAR-N_SDR_e"/>
    <property type="match status" value="2"/>
</dbReference>
<evidence type="ECO:0000256" key="10">
    <source>
        <dbReference type="RuleBase" id="RU363097"/>
    </source>
</evidence>
<feature type="transmembrane region" description="Helical" evidence="10">
    <location>
        <begin position="902"/>
        <end position="924"/>
    </location>
</feature>
<keyword evidence="4 10" id="KW-0812">Transmembrane</keyword>
<evidence type="ECO:0000313" key="13">
    <source>
        <dbReference type="EMBL" id="EZA57010.1"/>
    </source>
</evidence>
<evidence type="ECO:0000256" key="1">
    <source>
        <dbReference type="ARBA" id="ARBA00004141"/>
    </source>
</evidence>
<comment type="catalytic activity">
    <reaction evidence="9 10">
        <text>a long-chain fatty acyl-CoA + 2 NADPH + 2 H(+) = a long-chain primary fatty alcohol + 2 NADP(+) + CoA</text>
        <dbReference type="Rhea" id="RHEA:52716"/>
        <dbReference type="ChEBI" id="CHEBI:15378"/>
        <dbReference type="ChEBI" id="CHEBI:57287"/>
        <dbReference type="ChEBI" id="CHEBI:57783"/>
        <dbReference type="ChEBI" id="CHEBI:58349"/>
        <dbReference type="ChEBI" id="CHEBI:77396"/>
        <dbReference type="ChEBI" id="CHEBI:83139"/>
        <dbReference type="EC" id="1.2.1.84"/>
    </reaction>
</comment>
<dbReference type="PANTHER" id="PTHR11011:SF24">
    <property type="entry name" value="FATTY ACYL-COA REDUCTASE"/>
    <property type="match status" value="1"/>
</dbReference>
<evidence type="ECO:0000256" key="7">
    <source>
        <dbReference type="ARBA" id="ARBA00023098"/>
    </source>
</evidence>
<dbReference type="GO" id="GO:0016020">
    <property type="term" value="C:membrane"/>
    <property type="evidence" value="ECO:0007669"/>
    <property type="project" value="UniProtKB-SubCell"/>
</dbReference>
<dbReference type="EC" id="1.2.1.84" evidence="10"/>
<comment type="similarity">
    <text evidence="2 10">Belongs to the fatty acyl-CoA reductase family.</text>
</comment>
<comment type="subcellular location">
    <subcellularLocation>
        <location evidence="1">Membrane</location>
        <topology evidence="1">Multi-pass membrane protein</topology>
    </subcellularLocation>
</comment>
<keyword evidence="10" id="KW-0560">Oxidoreductase</keyword>
<dbReference type="SUPFAM" id="SSF51735">
    <property type="entry name" value="NAD(P)-binding Rossmann-fold domains"/>
    <property type="match status" value="2"/>
</dbReference>
<dbReference type="CDD" id="cd09071">
    <property type="entry name" value="FAR_C"/>
    <property type="match status" value="1"/>
</dbReference>
<evidence type="ECO:0000259" key="11">
    <source>
        <dbReference type="Pfam" id="PF03015"/>
    </source>
</evidence>
<evidence type="ECO:0000256" key="3">
    <source>
        <dbReference type="ARBA" id="ARBA00022516"/>
    </source>
</evidence>
<keyword evidence="14" id="KW-1185">Reference proteome</keyword>
<dbReference type="FunFam" id="3.40.50.720:FF:000143">
    <property type="entry name" value="Fatty acyl-CoA reductase"/>
    <property type="match status" value="1"/>
</dbReference>
<dbReference type="GO" id="GO:0035336">
    <property type="term" value="P:long-chain fatty-acyl-CoA metabolic process"/>
    <property type="evidence" value="ECO:0007669"/>
    <property type="project" value="TreeGrafter"/>
</dbReference>
<evidence type="ECO:0000256" key="5">
    <source>
        <dbReference type="ARBA" id="ARBA00022857"/>
    </source>
</evidence>
<proteinExistence type="inferred from homology"/>
<evidence type="ECO:0000256" key="6">
    <source>
        <dbReference type="ARBA" id="ARBA00022989"/>
    </source>
</evidence>
<evidence type="ECO:0000313" key="14">
    <source>
        <dbReference type="Proteomes" id="UP000053097"/>
    </source>
</evidence>
<protein>
    <recommendedName>
        <fullName evidence="10">Fatty acyl-CoA reductase</fullName>
        <ecNumber evidence="10">1.2.1.84</ecNumber>
    </recommendedName>
</protein>
<dbReference type="PANTHER" id="PTHR11011">
    <property type="entry name" value="MALE STERILITY PROTEIN 2-RELATED"/>
    <property type="match status" value="1"/>
</dbReference>
<keyword evidence="8 10" id="KW-0472">Membrane</keyword>
<dbReference type="OMA" id="IIMALWH"/>
<organism evidence="13 14">
    <name type="scientific">Ooceraea biroi</name>
    <name type="common">Clonal raider ant</name>
    <name type="synonym">Cerapachys biroi</name>
    <dbReference type="NCBI Taxonomy" id="2015173"/>
    <lineage>
        <taxon>Eukaryota</taxon>
        <taxon>Metazoa</taxon>
        <taxon>Ecdysozoa</taxon>
        <taxon>Arthropoda</taxon>
        <taxon>Hexapoda</taxon>
        <taxon>Insecta</taxon>
        <taxon>Pterygota</taxon>
        <taxon>Neoptera</taxon>
        <taxon>Endopterygota</taxon>
        <taxon>Hymenoptera</taxon>
        <taxon>Apocrita</taxon>
        <taxon>Aculeata</taxon>
        <taxon>Formicoidea</taxon>
        <taxon>Formicidae</taxon>
        <taxon>Dorylinae</taxon>
        <taxon>Ooceraea</taxon>
    </lineage>
</organism>
<keyword evidence="7 10" id="KW-0443">Lipid metabolism</keyword>
<keyword evidence="6 10" id="KW-1133">Transmembrane helix</keyword>
<dbReference type="InterPro" id="IPR033640">
    <property type="entry name" value="FAR_C"/>
</dbReference>
<dbReference type="AlphaFoldDB" id="A0A026WLT8"/>
<name>A0A026WLT8_OOCBI</name>
<feature type="domain" description="Thioester reductase (TE)" evidence="12">
    <location>
        <begin position="1"/>
        <end position="243"/>
    </location>
</feature>
<dbReference type="GO" id="GO:0005777">
    <property type="term" value="C:peroxisome"/>
    <property type="evidence" value="ECO:0007669"/>
    <property type="project" value="TreeGrafter"/>
</dbReference>
<accession>A0A026WLT8</accession>
<reference evidence="13 14" key="1">
    <citation type="journal article" date="2014" name="Curr. Biol.">
        <title>The genome of the clonal raider ant Cerapachys biroi.</title>
        <authorList>
            <person name="Oxley P.R."/>
            <person name="Ji L."/>
            <person name="Fetter-Pruneda I."/>
            <person name="McKenzie S.K."/>
            <person name="Li C."/>
            <person name="Hu H."/>
            <person name="Zhang G."/>
            <person name="Kronauer D.J."/>
        </authorList>
    </citation>
    <scope>NUCLEOTIDE SEQUENCE [LARGE SCALE GENOMIC DNA]</scope>
</reference>
<dbReference type="GO" id="GO:0080019">
    <property type="term" value="F:alcohol-forming very long-chain fatty acyl-CoA reductase activity"/>
    <property type="evidence" value="ECO:0007669"/>
    <property type="project" value="InterPro"/>
</dbReference>